<evidence type="ECO:0000313" key="9">
    <source>
        <dbReference type="Proteomes" id="UP000033647"/>
    </source>
</evidence>
<dbReference type="Gene3D" id="3.20.20.100">
    <property type="entry name" value="NADP-dependent oxidoreductase domain"/>
    <property type="match status" value="1"/>
</dbReference>
<comment type="similarity">
    <text evidence="2">Belongs to the aldo/keto reductase family.</text>
</comment>
<dbReference type="UniPathway" id="UPA00810"/>
<keyword evidence="6" id="KW-0119">Carbohydrate metabolism</keyword>
<accession>A0A0F4GWL3</accession>
<dbReference type="InterPro" id="IPR018170">
    <property type="entry name" value="Aldo/ket_reductase_CS"/>
</dbReference>
<sequence>MSLRRSITRSATLFTPLPRQTFSPSKFTTTRALPRLALFNQHQPFNPRNYATMASSPLVTLNNGQKMPLVGFGLWKVNNDTCADQVYNAIKTGYRLFDGACDYGNEKEAGEGVARAIKDGLVKREELFIVSKLWNSFHEKERVKPIAKKQLADWGLDYFDLFIIHFPIALEYVDPEVRYPPGLYNKDNKLSVVKAPLHETYAKMEELHEEGLIKSIGISNYSAGLLLDVQRYAKTLPQTLQIEHHPYLVQPDLVDLCKHLGIAITAYSSFGPQSFLELGSQKAKDTPLLFDHSTVKSIADKHGKSPAQVLLRWSTQRGIAVIPKSNNQSRLAQNLDVCSFDLSEDEIKQIASLDKGLRFNNPKDWGIETSIFA</sequence>
<evidence type="ECO:0000256" key="6">
    <source>
        <dbReference type="ARBA" id="ARBA00023277"/>
    </source>
</evidence>
<dbReference type="Pfam" id="PF00248">
    <property type="entry name" value="Aldo_ket_red"/>
    <property type="match status" value="1"/>
</dbReference>
<dbReference type="InterPro" id="IPR023210">
    <property type="entry name" value="NADP_OxRdtase_dom"/>
</dbReference>
<dbReference type="AlphaFoldDB" id="A0A0F4GWL3"/>
<evidence type="ECO:0000313" key="8">
    <source>
        <dbReference type="EMBL" id="KJY01802.1"/>
    </source>
</evidence>
<dbReference type="CDD" id="cd19115">
    <property type="entry name" value="AKR_AKR2D1"/>
    <property type="match status" value="1"/>
</dbReference>
<dbReference type="PROSITE" id="PS00062">
    <property type="entry name" value="ALDOKETO_REDUCTASE_2"/>
    <property type="match status" value="1"/>
</dbReference>
<feature type="domain" description="NADP-dependent oxidoreductase" evidence="7">
    <location>
        <begin position="71"/>
        <end position="354"/>
    </location>
</feature>
<comment type="caution">
    <text evidence="8">The sequence shown here is derived from an EMBL/GenBank/DDBJ whole genome shotgun (WGS) entry which is preliminary data.</text>
</comment>
<comment type="pathway">
    <text evidence="1">Carbohydrate metabolism; D-xylose degradation.</text>
</comment>
<evidence type="ECO:0000256" key="1">
    <source>
        <dbReference type="ARBA" id="ARBA00004722"/>
    </source>
</evidence>
<dbReference type="OrthoDB" id="416253at2759"/>
<evidence type="ECO:0000256" key="3">
    <source>
        <dbReference type="ARBA" id="ARBA00022629"/>
    </source>
</evidence>
<dbReference type="PROSITE" id="PS00063">
    <property type="entry name" value="ALDOKETO_REDUCTASE_3"/>
    <property type="match status" value="1"/>
</dbReference>
<keyword evidence="5" id="KW-0520">NAD</keyword>
<gene>
    <name evidence="8" type="ORF">TI39_contig278g00043</name>
</gene>
<reference evidence="8 9" key="1">
    <citation type="submission" date="2015-03" db="EMBL/GenBank/DDBJ databases">
        <title>RNA-seq based gene annotation and comparative genomics of four Zymoseptoria species reveal species-specific pathogenicity related genes and transposable element activity.</title>
        <authorList>
            <person name="Grandaubert J."/>
            <person name="Bhattacharyya A."/>
            <person name="Stukenbrock E.H."/>
        </authorList>
    </citation>
    <scope>NUCLEOTIDE SEQUENCE [LARGE SCALE GENOMIC DNA]</scope>
    <source>
        <strain evidence="8 9">Zb18110</strain>
    </source>
</reference>
<dbReference type="InterPro" id="IPR036812">
    <property type="entry name" value="NAD(P)_OxRdtase_dom_sf"/>
</dbReference>
<dbReference type="PROSITE" id="PS00798">
    <property type="entry name" value="ALDOKETO_REDUCTASE_1"/>
    <property type="match status" value="1"/>
</dbReference>
<protein>
    <submittedName>
        <fullName evidence="8">NAD(P)H-dependent D-xylose reductase like protein</fullName>
    </submittedName>
</protein>
<dbReference type="Proteomes" id="UP000033647">
    <property type="component" value="Unassembled WGS sequence"/>
</dbReference>
<dbReference type="GO" id="GO:0032866">
    <property type="term" value="F:D-xylose reductase (NADPH) activity"/>
    <property type="evidence" value="ECO:0007669"/>
    <property type="project" value="InterPro"/>
</dbReference>
<evidence type="ECO:0000256" key="4">
    <source>
        <dbReference type="ARBA" id="ARBA00023002"/>
    </source>
</evidence>
<name>A0A0F4GWL3_9PEZI</name>
<dbReference type="FunFam" id="3.20.20.100:FF:000007">
    <property type="entry name" value="NAD(P)H-dependent D-xylose reductase xyl1"/>
    <property type="match status" value="1"/>
</dbReference>
<evidence type="ECO:0000256" key="5">
    <source>
        <dbReference type="ARBA" id="ARBA00023027"/>
    </source>
</evidence>
<evidence type="ECO:0000259" key="7">
    <source>
        <dbReference type="Pfam" id="PF00248"/>
    </source>
</evidence>
<dbReference type="STRING" id="1047168.A0A0F4GWL3"/>
<dbReference type="PANTHER" id="PTHR11732">
    <property type="entry name" value="ALDO/KETO REDUCTASE"/>
    <property type="match status" value="1"/>
</dbReference>
<dbReference type="InterPro" id="IPR044487">
    <property type="entry name" value="AKR2D"/>
</dbReference>
<keyword evidence="4" id="KW-0560">Oxidoreductase</keyword>
<dbReference type="GO" id="GO:0042843">
    <property type="term" value="P:D-xylose catabolic process"/>
    <property type="evidence" value="ECO:0007669"/>
    <property type="project" value="UniProtKB-UniPathway"/>
</dbReference>
<proteinExistence type="inferred from homology"/>
<keyword evidence="9" id="KW-1185">Reference proteome</keyword>
<keyword evidence="3" id="KW-0859">Xylose metabolism</keyword>
<dbReference type="InterPro" id="IPR020471">
    <property type="entry name" value="AKR"/>
</dbReference>
<organism evidence="8 9">
    <name type="scientific">Zymoseptoria brevis</name>
    <dbReference type="NCBI Taxonomy" id="1047168"/>
    <lineage>
        <taxon>Eukaryota</taxon>
        <taxon>Fungi</taxon>
        <taxon>Dikarya</taxon>
        <taxon>Ascomycota</taxon>
        <taxon>Pezizomycotina</taxon>
        <taxon>Dothideomycetes</taxon>
        <taxon>Dothideomycetidae</taxon>
        <taxon>Mycosphaerellales</taxon>
        <taxon>Mycosphaerellaceae</taxon>
        <taxon>Zymoseptoria</taxon>
    </lineage>
</organism>
<dbReference type="EMBL" id="LAFY01000270">
    <property type="protein sequence ID" value="KJY01802.1"/>
    <property type="molecule type" value="Genomic_DNA"/>
</dbReference>
<dbReference type="SUPFAM" id="SSF51430">
    <property type="entry name" value="NAD(P)-linked oxidoreductase"/>
    <property type="match status" value="1"/>
</dbReference>
<evidence type="ECO:0000256" key="2">
    <source>
        <dbReference type="ARBA" id="ARBA00007905"/>
    </source>
</evidence>
<dbReference type="PRINTS" id="PR00069">
    <property type="entry name" value="ALDKETRDTASE"/>
</dbReference>